<protein>
    <submittedName>
        <fullName evidence="1">Uncharacterized protein</fullName>
    </submittedName>
</protein>
<dbReference type="AlphaFoldDB" id="A0A1V6NB99"/>
<dbReference type="OrthoDB" id="4297596at2759"/>
<proteinExistence type="predicted"/>
<evidence type="ECO:0000313" key="1">
    <source>
        <dbReference type="EMBL" id="OQD61857.1"/>
    </source>
</evidence>
<reference evidence="2" key="1">
    <citation type="journal article" date="2017" name="Nat. Microbiol.">
        <title>Global analysis of biosynthetic gene clusters reveals vast potential of secondary metabolite production in Penicillium species.</title>
        <authorList>
            <person name="Nielsen J.C."/>
            <person name="Grijseels S."/>
            <person name="Prigent S."/>
            <person name="Ji B."/>
            <person name="Dainat J."/>
            <person name="Nielsen K.F."/>
            <person name="Frisvad J.C."/>
            <person name="Workman M."/>
            <person name="Nielsen J."/>
        </authorList>
    </citation>
    <scope>NUCLEOTIDE SEQUENCE [LARGE SCALE GENOMIC DNA]</scope>
    <source>
        <strain evidence="2">IBT 4502</strain>
    </source>
</reference>
<keyword evidence="2" id="KW-1185">Reference proteome</keyword>
<dbReference type="Proteomes" id="UP000191408">
    <property type="component" value="Unassembled WGS sequence"/>
</dbReference>
<dbReference type="EMBL" id="MDYM01000015">
    <property type="protein sequence ID" value="OQD61857.1"/>
    <property type="molecule type" value="Genomic_DNA"/>
</dbReference>
<evidence type="ECO:0000313" key="2">
    <source>
        <dbReference type="Proteomes" id="UP000191408"/>
    </source>
</evidence>
<comment type="caution">
    <text evidence="1">The sequence shown here is derived from an EMBL/GenBank/DDBJ whole genome shotgun (WGS) entry which is preliminary data.</text>
</comment>
<accession>A0A1V6NB99</accession>
<name>A0A1V6NB99_PENPO</name>
<gene>
    <name evidence="1" type="ORF">PENPOL_c015G07804</name>
</gene>
<organism evidence="1 2">
    <name type="scientific">Penicillium polonicum</name>
    <dbReference type="NCBI Taxonomy" id="60169"/>
    <lineage>
        <taxon>Eukaryota</taxon>
        <taxon>Fungi</taxon>
        <taxon>Dikarya</taxon>
        <taxon>Ascomycota</taxon>
        <taxon>Pezizomycotina</taxon>
        <taxon>Eurotiomycetes</taxon>
        <taxon>Eurotiomycetidae</taxon>
        <taxon>Eurotiales</taxon>
        <taxon>Aspergillaceae</taxon>
        <taxon>Penicillium</taxon>
    </lineage>
</organism>
<sequence length="163" mass="18390">MDSHARIIIYACVTDIDGSPQRRHVKIGEDFCAAMLNRAFNPTLHPAGYDHIHIPADFGSQKPLKRWFILDLDVVQQLGKEDVLQLPHQVYLASQQNGKLTFIPRNQWAEKAKYRAISYAWGGKEEQKIVESMRENINTKKGVSGGVTPLQAWQSSLSLSSCQ</sequence>